<dbReference type="Gene3D" id="3.40.50.620">
    <property type="entry name" value="HUPs"/>
    <property type="match status" value="1"/>
</dbReference>
<name>A0A0P1FHW0_9RHOB</name>
<dbReference type="PANTHER" id="PTHR46268">
    <property type="entry name" value="STRESS RESPONSE PROTEIN NHAX"/>
    <property type="match status" value="1"/>
</dbReference>
<dbReference type="AlphaFoldDB" id="A0A0P1FHW0"/>
<dbReference type="EMBL" id="CYRX01000033">
    <property type="protein sequence ID" value="CUH61665.1"/>
    <property type="molecule type" value="Genomic_DNA"/>
</dbReference>
<dbReference type="eggNOG" id="COG0589">
    <property type="taxonomic scope" value="Bacteria"/>
</dbReference>
<dbReference type="RefSeq" id="WP_058124337.1">
    <property type="nucleotide sequence ID" value="NZ_CYRX01000033.1"/>
</dbReference>
<dbReference type="InterPro" id="IPR014729">
    <property type="entry name" value="Rossmann-like_a/b/a_fold"/>
</dbReference>
<dbReference type="InterPro" id="IPR006016">
    <property type="entry name" value="UspA"/>
</dbReference>
<evidence type="ECO:0000256" key="1">
    <source>
        <dbReference type="ARBA" id="ARBA00008791"/>
    </source>
</evidence>
<evidence type="ECO:0000313" key="3">
    <source>
        <dbReference type="EMBL" id="CUH61665.1"/>
    </source>
</evidence>
<evidence type="ECO:0000259" key="2">
    <source>
        <dbReference type="Pfam" id="PF00582"/>
    </source>
</evidence>
<gene>
    <name evidence="3" type="primary">uspF_2</name>
    <name evidence="3" type="ORF">THS5294_02977</name>
</gene>
<dbReference type="PRINTS" id="PR01438">
    <property type="entry name" value="UNVRSLSTRESS"/>
</dbReference>
<organism evidence="3 4">
    <name type="scientific">Thalassobacter stenotrophicus</name>
    <dbReference type="NCBI Taxonomy" id="266809"/>
    <lineage>
        <taxon>Bacteria</taxon>
        <taxon>Pseudomonadati</taxon>
        <taxon>Pseudomonadota</taxon>
        <taxon>Alphaproteobacteria</taxon>
        <taxon>Rhodobacterales</taxon>
        <taxon>Roseobacteraceae</taxon>
        <taxon>Thalassobacter</taxon>
    </lineage>
</organism>
<dbReference type="Proteomes" id="UP000051298">
    <property type="component" value="Unassembled WGS sequence"/>
</dbReference>
<reference evidence="3 4" key="1">
    <citation type="submission" date="2015-09" db="EMBL/GenBank/DDBJ databases">
        <authorList>
            <consortium name="Swine Surveillance"/>
        </authorList>
    </citation>
    <scope>NUCLEOTIDE SEQUENCE [LARGE SCALE GENOMIC DNA]</scope>
    <source>
        <strain evidence="3 4">CECT 5294</strain>
    </source>
</reference>
<proteinExistence type="inferred from homology"/>
<protein>
    <submittedName>
        <fullName evidence="3">Universal stress protein F</fullName>
    </submittedName>
</protein>
<accession>A0A0P1FHW0</accession>
<dbReference type="STRING" id="266809.PM03_00290"/>
<dbReference type="SUPFAM" id="SSF52402">
    <property type="entry name" value="Adenine nucleotide alpha hydrolases-like"/>
    <property type="match status" value="1"/>
</dbReference>
<dbReference type="PANTHER" id="PTHR46268:SF6">
    <property type="entry name" value="UNIVERSAL STRESS PROTEIN UP12"/>
    <property type="match status" value="1"/>
</dbReference>
<dbReference type="InterPro" id="IPR006015">
    <property type="entry name" value="Universal_stress_UspA"/>
</dbReference>
<comment type="similarity">
    <text evidence="1">Belongs to the universal stress protein A family.</text>
</comment>
<dbReference type="Pfam" id="PF00582">
    <property type="entry name" value="Usp"/>
    <property type="match status" value="1"/>
</dbReference>
<sequence length="135" mass="15021">MYSNILVPIAFDDERDVSQALNVARKLLDEGGKITAIHVREHLPSYATEYLTKEQMEGNRAQLVNGLLEKTGNSPDIDVVVVEGRSGHRILEEAERREADLIVIASHCPSVQDYFLGSTAARVVRHAKCCVHVVR</sequence>
<feature type="domain" description="UspA" evidence="2">
    <location>
        <begin position="1"/>
        <end position="135"/>
    </location>
</feature>
<dbReference type="CDD" id="cd00293">
    <property type="entry name" value="USP-like"/>
    <property type="match status" value="1"/>
</dbReference>
<evidence type="ECO:0000313" key="4">
    <source>
        <dbReference type="Proteomes" id="UP000051298"/>
    </source>
</evidence>